<sequence length="266" mass="29879">MCLLSSPSSWEQVGLCNALEEMGILQPDSDRLSVERISRFFLEDFQKTLKASPEEEKWINQLSPEEKKKARAERRAKLGADLLSVGNDVPFKFPPTFTFVFRAFTSLEGIGKTLDKGYDLTRLAVPYLKELLELREGSVVRAVVKQYAEKLGWRKEDINALVTQPRQVAYISNVIRKLEKGDLKLRTRTLESERAFERSAMVQQNQGKLIVASALLNSAMALSMFSTAPAVASQAAFGLAIFFALQFPLGALKVRSFDKKSKVYGF</sequence>
<evidence type="ECO:0000313" key="4">
    <source>
        <dbReference type="EMBL" id="CAD9580075.1"/>
    </source>
</evidence>
<dbReference type="EMBL" id="HBHA01001529">
    <property type="protein sequence ID" value="CAD9580075.1"/>
    <property type="molecule type" value="Transcribed_RNA"/>
</dbReference>
<protein>
    <submittedName>
        <fullName evidence="4">Uncharacterized protein</fullName>
    </submittedName>
</protein>
<comment type="similarity">
    <text evidence="1">Belongs to the protein kinase superfamily. ADCK protein kinase family.</text>
</comment>
<dbReference type="PANTHER" id="PTHR10566">
    <property type="entry name" value="CHAPERONE-ACTIVITY OF BC1 COMPLEX CABC1 -RELATED"/>
    <property type="match status" value="1"/>
</dbReference>
<name>A0A6T9YI57_BIGNA</name>
<accession>A0A6T9YI57</accession>
<evidence type="ECO:0000313" key="3">
    <source>
        <dbReference type="EMBL" id="CAD9580074.1"/>
    </source>
</evidence>
<feature type="transmembrane region" description="Helical" evidence="2">
    <location>
        <begin position="231"/>
        <end position="252"/>
    </location>
</feature>
<reference evidence="4" key="1">
    <citation type="submission" date="2021-01" db="EMBL/GenBank/DDBJ databases">
        <authorList>
            <person name="Corre E."/>
            <person name="Pelletier E."/>
            <person name="Niang G."/>
            <person name="Scheremetjew M."/>
            <person name="Finn R."/>
            <person name="Kale V."/>
            <person name="Holt S."/>
            <person name="Cochrane G."/>
            <person name="Meng A."/>
            <person name="Brown T."/>
            <person name="Cohen L."/>
        </authorList>
    </citation>
    <scope>NUCLEOTIDE SEQUENCE</scope>
    <source>
        <strain evidence="4">CCMP1258.1</strain>
    </source>
</reference>
<evidence type="ECO:0000256" key="1">
    <source>
        <dbReference type="ARBA" id="ARBA00009670"/>
    </source>
</evidence>
<keyword evidence="2" id="KW-0812">Transmembrane</keyword>
<dbReference type="PANTHER" id="PTHR10566:SF113">
    <property type="entry name" value="PROTEIN ACTIVITY OF BC1 COMPLEX KINASE 7, CHLOROPLASTIC"/>
    <property type="match status" value="1"/>
</dbReference>
<evidence type="ECO:0000256" key="2">
    <source>
        <dbReference type="SAM" id="Phobius"/>
    </source>
</evidence>
<gene>
    <name evidence="3" type="ORF">BIGN1055_LOCUS973</name>
    <name evidence="4" type="ORF">BIGN1055_LOCUS974</name>
</gene>
<organism evidence="4">
    <name type="scientific">Bigelowiella natans</name>
    <name type="common">Pedinomonas minutissima</name>
    <name type="synonym">Chlorarachnion sp. (strain CCMP621)</name>
    <dbReference type="NCBI Taxonomy" id="227086"/>
    <lineage>
        <taxon>Eukaryota</taxon>
        <taxon>Sar</taxon>
        <taxon>Rhizaria</taxon>
        <taxon>Cercozoa</taxon>
        <taxon>Chlorarachniophyceae</taxon>
        <taxon>Bigelowiella</taxon>
    </lineage>
</organism>
<dbReference type="EMBL" id="HBHA01001528">
    <property type="protein sequence ID" value="CAD9580074.1"/>
    <property type="molecule type" value="Transcribed_RNA"/>
</dbReference>
<proteinExistence type="inferred from homology"/>
<dbReference type="InterPro" id="IPR050154">
    <property type="entry name" value="UbiB_kinase"/>
</dbReference>
<keyword evidence="2" id="KW-0472">Membrane</keyword>
<keyword evidence="2" id="KW-1133">Transmembrane helix</keyword>
<dbReference type="AlphaFoldDB" id="A0A6T9YI57"/>